<evidence type="ECO:0000259" key="5">
    <source>
        <dbReference type="Pfam" id="PF01370"/>
    </source>
</evidence>
<keyword evidence="3" id="KW-0560">Oxidoreductase</keyword>
<dbReference type="SUPFAM" id="SSF51735">
    <property type="entry name" value="NAD(P)-binding Rossmann-fold domains"/>
    <property type="match status" value="1"/>
</dbReference>
<feature type="domain" description="NAD-dependent epimerase/dehydratase" evidence="5">
    <location>
        <begin position="5"/>
        <end position="232"/>
    </location>
</feature>
<protein>
    <recommendedName>
        <fullName evidence="5">NAD-dependent epimerase/dehydratase domain-containing protein</fullName>
    </recommendedName>
</protein>
<dbReference type="Gene3D" id="3.90.25.10">
    <property type="entry name" value="UDP-galactose 4-epimerase, domain 1"/>
    <property type="match status" value="1"/>
</dbReference>
<evidence type="ECO:0000313" key="6">
    <source>
        <dbReference type="EMBL" id="SVA72377.1"/>
    </source>
</evidence>
<evidence type="ECO:0000256" key="4">
    <source>
        <dbReference type="ARBA" id="ARBA00023235"/>
    </source>
</evidence>
<keyword evidence="4" id="KW-0413">Isomerase</keyword>
<dbReference type="PANTHER" id="PTHR43238">
    <property type="entry name" value="GDP-L-FUCOSE SYNTHASE"/>
    <property type="match status" value="1"/>
</dbReference>
<dbReference type="InterPro" id="IPR028614">
    <property type="entry name" value="GDP_fucose/colitose_synth"/>
</dbReference>
<dbReference type="Pfam" id="PF01370">
    <property type="entry name" value="Epimerase"/>
    <property type="match status" value="1"/>
</dbReference>
<dbReference type="InterPro" id="IPR036291">
    <property type="entry name" value="NAD(P)-bd_dom_sf"/>
</dbReference>
<dbReference type="PANTHER" id="PTHR43238:SF1">
    <property type="entry name" value="GDP-L-FUCOSE SYNTHASE"/>
    <property type="match status" value="1"/>
</dbReference>
<organism evidence="6">
    <name type="scientific">marine metagenome</name>
    <dbReference type="NCBI Taxonomy" id="408172"/>
    <lineage>
        <taxon>unclassified sequences</taxon>
        <taxon>metagenomes</taxon>
        <taxon>ecological metagenomes</taxon>
    </lineage>
</organism>
<keyword evidence="2" id="KW-0521">NADP</keyword>
<dbReference type="InterPro" id="IPR001509">
    <property type="entry name" value="Epimerase_deHydtase"/>
</dbReference>
<name>A0A381Y7K8_9ZZZZ</name>
<gene>
    <name evidence="6" type="ORF">METZ01_LOCUS125231</name>
</gene>
<dbReference type="AlphaFoldDB" id="A0A381Y7K8"/>
<evidence type="ECO:0000256" key="3">
    <source>
        <dbReference type="ARBA" id="ARBA00023002"/>
    </source>
</evidence>
<sequence>MTQIILVTGGTGLVGSAIRKVIKSDVRINNNMVFIFLSRQDGDLTKEKDVISIFEKYKPTHIIHLAACVGGLYKNMNNNLKMYTENMKINQNILHYGYKYRVIKIISCLSTCIFPNKVTYPINESMLHNGLPHMSNEGYSFAKRMLDVESKLYNRQYGTKFVSIIPTNVYGPFDNYSLIDGHVIPSLIHKCFLAKRNKEKFIVYGSGRPLRQFIYSEDLAKLILWVLIEYNELDSIILSPKEEISIRDVANMISDIFEYDDIIFDTSKSDGQIRKTVSNEKLMNLNPSFKFTSLKGGLLETIEWFKENYENIRK</sequence>
<comment type="similarity">
    <text evidence="1">Belongs to the NAD(P)-dependent epimerase/dehydratase family. Fucose synthase subfamily.</text>
</comment>
<dbReference type="GO" id="GO:0016853">
    <property type="term" value="F:isomerase activity"/>
    <property type="evidence" value="ECO:0007669"/>
    <property type="project" value="UniProtKB-KW"/>
</dbReference>
<proteinExistence type="inferred from homology"/>
<dbReference type="Gene3D" id="3.40.50.720">
    <property type="entry name" value="NAD(P)-binding Rossmann-like Domain"/>
    <property type="match status" value="1"/>
</dbReference>
<reference evidence="6" key="1">
    <citation type="submission" date="2018-05" db="EMBL/GenBank/DDBJ databases">
        <authorList>
            <person name="Lanie J.A."/>
            <person name="Ng W.-L."/>
            <person name="Kazmierczak K.M."/>
            <person name="Andrzejewski T.M."/>
            <person name="Davidsen T.M."/>
            <person name="Wayne K.J."/>
            <person name="Tettelin H."/>
            <person name="Glass J.I."/>
            <person name="Rusch D."/>
            <person name="Podicherti R."/>
            <person name="Tsui H.-C.T."/>
            <person name="Winkler M.E."/>
        </authorList>
    </citation>
    <scope>NUCLEOTIDE SEQUENCE</scope>
</reference>
<dbReference type="GO" id="GO:0050577">
    <property type="term" value="F:GDP-L-fucose synthase activity"/>
    <property type="evidence" value="ECO:0007669"/>
    <property type="project" value="TreeGrafter"/>
</dbReference>
<evidence type="ECO:0000256" key="2">
    <source>
        <dbReference type="ARBA" id="ARBA00022857"/>
    </source>
</evidence>
<dbReference type="EMBL" id="UINC01017454">
    <property type="protein sequence ID" value="SVA72377.1"/>
    <property type="molecule type" value="Genomic_DNA"/>
</dbReference>
<accession>A0A381Y7K8</accession>
<dbReference type="HAMAP" id="MF_00956">
    <property type="entry name" value="GDP_fucose_synth"/>
    <property type="match status" value="1"/>
</dbReference>
<dbReference type="CDD" id="cd05239">
    <property type="entry name" value="GDP_FS_SDR_e"/>
    <property type="match status" value="1"/>
</dbReference>
<evidence type="ECO:0000256" key="1">
    <source>
        <dbReference type="ARBA" id="ARBA00005959"/>
    </source>
</evidence>